<evidence type="ECO:0000256" key="1">
    <source>
        <dbReference type="SAM" id="MobiDB-lite"/>
    </source>
</evidence>
<dbReference type="OrthoDB" id="8122616at2759"/>
<keyword evidence="2" id="KW-0732">Signal</keyword>
<name>A0A4C1UCW3_EUMVA</name>
<feature type="compositionally biased region" description="Basic and acidic residues" evidence="1">
    <location>
        <begin position="285"/>
        <end position="297"/>
    </location>
</feature>
<dbReference type="Gene3D" id="2.170.15.10">
    <property type="entry name" value="Proaerolysin, chain A, domain 3"/>
    <property type="match status" value="1"/>
</dbReference>
<gene>
    <name evidence="3" type="ORF">EVAR_13721_1</name>
</gene>
<keyword evidence="4" id="KW-1185">Reference proteome</keyword>
<sequence length="393" mass="43570">MKFNLLLLSVVLPAYVHGNIHIDIQASKHSNESFVHFVGVDVALISAEEERTFQVYPQNLKKAVEIHFGKWPSDVFLRGPTPWNLYSSYGWNEVQRVLVPTAARIINITTEPVIISNQKLYNNGTTNGTFNAGMTQSIETTATTTWITGGELNVGAEISVGISFAGAKVSAATKMSYTTQWGKNTERSKAITVGTTSGVEVELMPGQVAYAELTATRGTMEVEVDYTAWLDGIVAVNYPDKYKDHHFWAFNVKNLQKAVGAPQTIQSKAVLVIATRLNAVHATMDNERQRKREERVSHSSQIREGMRDSASTLPVTVFIPTTFHHTKSATSSSSRAVTLDVQRKCTERSKYITLSYDPIMVTARCIRVELEQRILEMAKAVTRPKASGNARED</sequence>
<organism evidence="3 4">
    <name type="scientific">Eumeta variegata</name>
    <name type="common">Bagworm moth</name>
    <name type="synonym">Eumeta japonica</name>
    <dbReference type="NCBI Taxonomy" id="151549"/>
    <lineage>
        <taxon>Eukaryota</taxon>
        <taxon>Metazoa</taxon>
        <taxon>Ecdysozoa</taxon>
        <taxon>Arthropoda</taxon>
        <taxon>Hexapoda</taxon>
        <taxon>Insecta</taxon>
        <taxon>Pterygota</taxon>
        <taxon>Neoptera</taxon>
        <taxon>Endopterygota</taxon>
        <taxon>Lepidoptera</taxon>
        <taxon>Glossata</taxon>
        <taxon>Ditrysia</taxon>
        <taxon>Tineoidea</taxon>
        <taxon>Psychidae</taxon>
        <taxon>Oiketicinae</taxon>
        <taxon>Eumeta</taxon>
    </lineage>
</organism>
<dbReference type="SUPFAM" id="SSF56973">
    <property type="entry name" value="Aerolisin/ETX pore-forming domain"/>
    <property type="match status" value="1"/>
</dbReference>
<protein>
    <submittedName>
        <fullName evidence="3">Spherulin-2A</fullName>
    </submittedName>
</protein>
<dbReference type="CDD" id="cd20235">
    <property type="entry name" value="PFM_spherulin-2a-like"/>
    <property type="match status" value="1"/>
</dbReference>
<proteinExistence type="predicted"/>
<evidence type="ECO:0000313" key="4">
    <source>
        <dbReference type="Proteomes" id="UP000299102"/>
    </source>
</evidence>
<evidence type="ECO:0000313" key="3">
    <source>
        <dbReference type="EMBL" id="GBP23764.1"/>
    </source>
</evidence>
<accession>A0A4C1UCW3</accession>
<dbReference type="EMBL" id="BGZK01000153">
    <property type="protein sequence ID" value="GBP23764.1"/>
    <property type="molecule type" value="Genomic_DNA"/>
</dbReference>
<reference evidence="3 4" key="1">
    <citation type="journal article" date="2019" name="Commun. Biol.">
        <title>The bagworm genome reveals a unique fibroin gene that provides high tensile strength.</title>
        <authorList>
            <person name="Kono N."/>
            <person name="Nakamura H."/>
            <person name="Ohtoshi R."/>
            <person name="Tomita M."/>
            <person name="Numata K."/>
            <person name="Arakawa K."/>
        </authorList>
    </citation>
    <scope>NUCLEOTIDE SEQUENCE [LARGE SCALE GENOMIC DNA]</scope>
</reference>
<dbReference type="Proteomes" id="UP000299102">
    <property type="component" value="Unassembled WGS sequence"/>
</dbReference>
<feature type="chain" id="PRO_5020028257" evidence="2">
    <location>
        <begin position="19"/>
        <end position="393"/>
    </location>
</feature>
<evidence type="ECO:0000256" key="2">
    <source>
        <dbReference type="SAM" id="SignalP"/>
    </source>
</evidence>
<feature type="signal peptide" evidence="2">
    <location>
        <begin position="1"/>
        <end position="18"/>
    </location>
</feature>
<comment type="caution">
    <text evidence="3">The sequence shown here is derived from an EMBL/GenBank/DDBJ whole genome shotgun (WGS) entry which is preliminary data.</text>
</comment>
<dbReference type="AlphaFoldDB" id="A0A4C1UCW3"/>
<feature type="region of interest" description="Disordered" evidence="1">
    <location>
        <begin position="285"/>
        <end position="305"/>
    </location>
</feature>